<gene>
    <name evidence="1" type="ORF">IZO911_LOCUS43395</name>
</gene>
<evidence type="ECO:0000313" key="1">
    <source>
        <dbReference type="EMBL" id="CAF1469849.1"/>
    </source>
</evidence>
<protein>
    <submittedName>
        <fullName evidence="1">Uncharacterized protein</fullName>
    </submittedName>
</protein>
<dbReference type="Proteomes" id="UP000663860">
    <property type="component" value="Unassembled WGS sequence"/>
</dbReference>
<dbReference type="AlphaFoldDB" id="A0A815QYZ4"/>
<accession>A0A815QYZ4</accession>
<comment type="caution">
    <text evidence="1">The sequence shown here is derived from an EMBL/GenBank/DDBJ whole genome shotgun (WGS) entry which is preliminary data.</text>
</comment>
<evidence type="ECO:0000313" key="2">
    <source>
        <dbReference type="Proteomes" id="UP000663860"/>
    </source>
</evidence>
<dbReference type="EMBL" id="CAJNOE010002144">
    <property type="protein sequence ID" value="CAF1469849.1"/>
    <property type="molecule type" value="Genomic_DNA"/>
</dbReference>
<reference evidence="1" key="1">
    <citation type="submission" date="2021-02" db="EMBL/GenBank/DDBJ databases">
        <authorList>
            <person name="Nowell W R."/>
        </authorList>
    </citation>
    <scope>NUCLEOTIDE SEQUENCE</scope>
</reference>
<organism evidence="1 2">
    <name type="scientific">Adineta steineri</name>
    <dbReference type="NCBI Taxonomy" id="433720"/>
    <lineage>
        <taxon>Eukaryota</taxon>
        <taxon>Metazoa</taxon>
        <taxon>Spiralia</taxon>
        <taxon>Gnathifera</taxon>
        <taxon>Rotifera</taxon>
        <taxon>Eurotatoria</taxon>
        <taxon>Bdelloidea</taxon>
        <taxon>Adinetida</taxon>
        <taxon>Adinetidae</taxon>
        <taxon>Adineta</taxon>
    </lineage>
</organism>
<sequence length="81" mass="9654">KPLRLTTSQTIPIKQKFVTILWSKPFHIVFIELLEKNYYFTLVQNIYNRSTTIKQMIKPSDRCKHINEIFNDSIAKSNLVR</sequence>
<feature type="non-terminal residue" evidence="1">
    <location>
        <position position="1"/>
    </location>
</feature>
<name>A0A815QYZ4_9BILA</name>
<proteinExistence type="predicted"/>